<dbReference type="Proteomes" id="UP000659172">
    <property type="component" value="Unassembled WGS sequence"/>
</dbReference>
<accession>A0ABX2QDA3</accession>
<evidence type="ECO:0000256" key="4">
    <source>
        <dbReference type="ARBA" id="ARBA00012044"/>
    </source>
</evidence>
<dbReference type="Gene3D" id="1.10.540.10">
    <property type="entry name" value="Acyl-CoA dehydrogenase/oxidase, N-terminal domain"/>
    <property type="match status" value="1"/>
</dbReference>
<dbReference type="SUPFAM" id="SSF47203">
    <property type="entry name" value="Acyl-CoA dehydrogenase C-terminal domain-like"/>
    <property type="match status" value="1"/>
</dbReference>
<dbReference type="InterPro" id="IPR009075">
    <property type="entry name" value="AcylCo_DH/oxidase_C"/>
</dbReference>
<feature type="domain" description="Acyl-CoA dehydrogenase/oxidase N-terminal" evidence="14">
    <location>
        <begin position="7"/>
        <end position="118"/>
    </location>
</feature>
<dbReference type="PROSITE" id="PS00073">
    <property type="entry name" value="ACYL_COA_DH_2"/>
    <property type="match status" value="1"/>
</dbReference>
<dbReference type="EC" id="1.3.8.4" evidence="4"/>
<dbReference type="InterPro" id="IPR013786">
    <property type="entry name" value="AcylCoA_DH/ox_N"/>
</dbReference>
<keyword evidence="9 11" id="KW-0560">Oxidoreductase</keyword>
<reference evidence="15 16" key="1">
    <citation type="submission" date="2020-06" db="EMBL/GenBank/DDBJ databases">
        <title>Rhizobium sp.nov. isolated from the tomato plant.</title>
        <authorList>
            <person name="Thin K.K."/>
            <person name="Zhang X."/>
            <person name="He S."/>
        </authorList>
    </citation>
    <scope>NUCLEOTIDE SEQUENCE [LARGE SCALE GENOMIC DNA]</scope>
    <source>
        <strain evidence="15 16">DBTS2</strain>
    </source>
</reference>
<evidence type="ECO:0000259" key="12">
    <source>
        <dbReference type="Pfam" id="PF00441"/>
    </source>
</evidence>
<dbReference type="InterPro" id="IPR006091">
    <property type="entry name" value="Acyl-CoA_Oxase/DH_mid-dom"/>
</dbReference>
<comment type="pathway">
    <text evidence="2">Amino-acid degradation; L-leucine degradation; (S)-3-hydroxy-3-methylglutaryl-CoA from 3-isovaleryl-CoA: step 1/3.</text>
</comment>
<evidence type="ECO:0000256" key="6">
    <source>
        <dbReference type="ARBA" id="ARBA00022630"/>
    </source>
</evidence>
<evidence type="ECO:0000256" key="11">
    <source>
        <dbReference type="RuleBase" id="RU362125"/>
    </source>
</evidence>
<dbReference type="InterPro" id="IPR034183">
    <property type="entry name" value="IVD"/>
</dbReference>
<evidence type="ECO:0000256" key="9">
    <source>
        <dbReference type="ARBA" id="ARBA00023002"/>
    </source>
</evidence>
<comment type="similarity">
    <text evidence="3 11">Belongs to the acyl-CoA dehydrogenase family.</text>
</comment>
<organism evidence="15 16">
    <name type="scientific">Mycoplana rhizolycopersici</name>
    <dbReference type="NCBI Taxonomy" id="2746702"/>
    <lineage>
        <taxon>Bacteria</taxon>
        <taxon>Pseudomonadati</taxon>
        <taxon>Pseudomonadota</taxon>
        <taxon>Alphaproteobacteria</taxon>
        <taxon>Hyphomicrobiales</taxon>
        <taxon>Rhizobiaceae</taxon>
        <taxon>Mycoplana</taxon>
    </lineage>
</organism>
<dbReference type="Gene3D" id="2.40.110.10">
    <property type="entry name" value="Butyryl-CoA Dehydrogenase, subunit A, domain 2"/>
    <property type="match status" value="1"/>
</dbReference>
<dbReference type="Pfam" id="PF02771">
    <property type="entry name" value="Acyl-CoA_dh_N"/>
    <property type="match status" value="1"/>
</dbReference>
<evidence type="ECO:0000259" key="13">
    <source>
        <dbReference type="Pfam" id="PF02770"/>
    </source>
</evidence>
<sequence length="382" mass="40972">MHFGLGDEVDALRESVRRFARERIAPIAADIDRDNAFPAPLWQALGELGLLGITASEDYGGAGMGYVAHCVAMEEISRASASVALSYGAHSNLCVNQIMRNGTEAQREKYLPKLISGEHVGALAMSEPGAGSDVVSMKLRAEKRGDRYVLNGNKMWITNGPDADVLVVYAKTDPGAGARGITAFIVEKGFAGFSTAQKLDKLGMRGSNTCELVFSDCEVPAENVLGGEGRGVNVLMSGLDYERVVLSGGPLGIMAACLDVVVPYVHERRQFERPIGEFQFIQGKVADMYVALNSARAYVYAVAAACDRGETARKDAAGCILYAAEQATQQALQAIQALGGNGYINDYPTGRLLRDAKLYEIGAGTSEIRRMLIGREIFQETA</sequence>
<dbReference type="InterPro" id="IPR037069">
    <property type="entry name" value="AcylCoA_DH/ox_N_sf"/>
</dbReference>
<dbReference type="RefSeq" id="WP_176949765.1">
    <property type="nucleotide sequence ID" value="NZ_JABXYK010000005.1"/>
</dbReference>
<dbReference type="PANTHER" id="PTHR43884">
    <property type="entry name" value="ACYL-COA DEHYDROGENASE"/>
    <property type="match status" value="1"/>
</dbReference>
<name>A0ABX2QDA3_9HYPH</name>
<dbReference type="InterPro" id="IPR009100">
    <property type="entry name" value="AcylCoA_DH/oxidase_NM_dom_sf"/>
</dbReference>
<dbReference type="Pfam" id="PF02770">
    <property type="entry name" value="Acyl-CoA_dh_M"/>
    <property type="match status" value="1"/>
</dbReference>
<dbReference type="CDD" id="cd01156">
    <property type="entry name" value="IVD"/>
    <property type="match status" value="1"/>
</dbReference>
<keyword evidence="8" id="KW-0809">Transit peptide</keyword>
<feature type="domain" description="Acyl-CoA oxidase/dehydrogenase middle" evidence="13">
    <location>
        <begin position="122"/>
        <end position="217"/>
    </location>
</feature>
<dbReference type="Gene3D" id="1.20.140.10">
    <property type="entry name" value="Butyryl-CoA Dehydrogenase, subunit A, domain 3"/>
    <property type="match status" value="1"/>
</dbReference>
<evidence type="ECO:0000256" key="3">
    <source>
        <dbReference type="ARBA" id="ARBA00009347"/>
    </source>
</evidence>
<dbReference type="SUPFAM" id="SSF56645">
    <property type="entry name" value="Acyl-CoA dehydrogenase NM domain-like"/>
    <property type="match status" value="1"/>
</dbReference>
<keyword evidence="16" id="KW-1185">Reference proteome</keyword>
<dbReference type="InterPro" id="IPR036250">
    <property type="entry name" value="AcylCo_DH-like_C"/>
</dbReference>
<comment type="caution">
    <text evidence="15">The sequence shown here is derived from an EMBL/GenBank/DDBJ whole genome shotgun (WGS) entry which is preliminary data.</text>
</comment>
<keyword evidence="6 11" id="KW-0285">Flavoprotein</keyword>
<comment type="catalytic activity">
    <reaction evidence="10">
        <text>3-methylbutanoyl-CoA + oxidized [electron-transfer flavoprotein] + H(+) = 3-methylbut-2-enoyl-CoA + reduced [electron-transfer flavoprotein]</text>
        <dbReference type="Rhea" id="RHEA:12276"/>
        <dbReference type="Rhea" id="RHEA-COMP:10685"/>
        <dbReference type="Rhea" id="RHEA-COMP:10686"/>
        <dbReference type="ChEBI" id="CHEBI:15378"/>
        <dbReference type="ChEBI" id="CHEBI:57344"/>
        <dbReference type="ChEBI" id="CHEBI:57345"/>
        <dbReference type="ChEBI" id="CHEBI:57692"/>
        <dbReference type="ChEBI" id="CHEBI:58307"/>
        <dbReference type="EC" id="1.3.8.4"/>
    </reaction>
</comment>
<feature type="domain" description="Acyl-CoA dehydrogenase/oxidase C-terminal" evidence="12">
    <location>
        <begin position="229"/>
        <end position="377"/>
    </location>
</feature>
<evidence type="ECO:0000256" key="2">
    <source>
        <dbReference type="ARBA" id="ARBA00004898"/>
    </source>
</evidence>
<protein>
    <recommendedName>
        <fullName evidence="5">Isovaleryl-CoA dehydrogenase, mitochondrial</fullName>
        <ecNumber evidence="4">1.3.8.4</ecNumber>
    </recommendedName>
</protein>
<evidence type="ECO:0000256" key="5">
    <source>
        <dbReference type="ARBA" id="ARBA00018258"/>
    </source>
</evidence>
<proteinExistence type="inferred from homology"/>
<keyword evidence="7 11" id="KW-0274">FAD</keyword>
<evidence type="ECO:0000313" key="15">
    <source>
        <dbReference type="EMBL" id="NVP55720.1"/>
    </source>
</evidence>
<gene>
    <name evidence="15" type="ORF">HV823_10705</name>
</gene>
<dbReference type="InterPro" id="IPR006089">
    <property type="entry name" value="Acyl-CoA_DH_CS"/>
</dbReference>
<evidence type="ECO:0000313" key="16">
    <source>
        <dbReference type="Proteomes" id="UP000659172"/>
    </source>
</evidence>
<evidence type="ECO:0000256" key="7">
    <source>
        <dbReference type="ARBA" id="ARBA00022827"/>
    </source>
</evidence>
<dbReference type="PANTHER" id="PTHR43884:SF12">
    <property type="entry name" value="ISOVALERYL-COA DEHYDROGENASE, MITOCHONDRIAL-RELATED"/>
    <property type="match status" value="1"/>
</dbReference>
<evidence type="ECO:0000256" key="8">
    <source>
        <dbReference type="ARBA" id="ARBA00022946"/>
    </source>
</evidence>
<evidence type="ECO:0000256" key="1">
    <source>
        <dbReference type="ARBA" id="ARBA00001974"/>
    </source>
</evidence>
<dbReference type="EMBL" id="JABXYK010000005">
    <property type="protein sequence ID" value="NVP55720.1"/>
    <property type="molecule type" value="Genomic_DNA"/>
</dbReference>
<evidence type="ECO:0000256" key="10">
    <source>
        <dbReference type="ARBA" id="ARBA00052875"/>
    </source>
</evidence>
<dbReference type="PIRSF" id="PIRSF016578">
    <property type="entry name" value="HsaA"/>
    <property type="match status" value="1"/>
</dbReference>
<comment type="cofactor">
    <cofactor evidence="1 11">
        <name>FAD</name>
        <dbReference type="ChEBI" id="CHEBI:57692"/>
    </cofactor>
</comment>
<evidence type="ECO:0000259" key="14">
    <source>
        <dbReference type="Pfam" id="PF02771"/>
    </source>
</evidence>
<dbReference type="PROSITE" id="PS00072">
    <property type="entry name" value="ACYL_COA_DH_1"/>
    <property type="match status" value="1"/>
</dbReference>
<dbReference type="InterPro" id="IPR046373">
    <property type="entry name" value="Acyl-CoA_Oxase/DH_mid-dom_sf"/>
</dbReference>
<dbReference type="Pfam" id="PF00441">
    <property type="entry name" value="Acyl-CoA_dh_1"/>
    <property type="match status" value="1"/>
</dbReference>